<keyword evidence="1" id="KW-0812">Transmembrane</keyword>
<feature type="transmembrane region" description="Helical" evidence="1">
    <location>
        <begin position="201"/>
        <end position="220"/>
    </location>
</feature>
<dbReference type="OrthoDB" id="8363003at2"/>
<gene>
    <name evidence="2" type="ORF">DFR50_1287</name>
</gene>
<dbReference type="RefSeq" id="WP_113891372.1">
    <property type="nucleotide sequence ID" value="NZ_QNRK01000028.1"/>
</dbReference>
<comment type="caution">
    <text evidence="2">The sequence shown here is derived from an EMBL/GenBank/DDBJ whole genome shotgun (WGS) entry which is preliminary data.</text>
</comment>
<reference evidence="2 3" key="1">
    <citation type="submission" date="2018-06" db="EMBL/GenBank/DDBJ databases">
        <title>Genomic Encyclopedia of Type Strains, Phase IV (KMG-IV): sequencing the most valuable type-strain genomes for metagenomic binning, comparative biology and taxonomic classification.</title>
        <authorList>
            <person name="Goeker M."/>
        </authorList>
    </citation>
    <scope>NUCLEOTIDE SEQUENCE [LARGE SCALE GENOMIC DNA]</scope>
    <source>
        <strain evidence="2 3">DSM 24875</strain>
    </source>
</reference>
<accession>A0A366EY12</accession>
<evidence type="ECO:0000313" key="3">
    <source>
        <dbReference type="Proteomes" id="UP000253529"/>
    </source>
</evidence>
<dbReference type="AlphaFoldDB" id="A0A366EY12"/>
<keyword evidence="3" id="KW-1185">Reference proteome</keyword>
<feature type="transmembrane region" description="Helical" evidence="1">
    <location>
        <begin position="12"/>
        <end position="29"/>
    </location>
</feature>
<feature type="transmembrane region" description="Helical" evidence="1">
    <location>
        <begin position="90"/>
        <end position="109"/>
    </location>
</feature>
<feature type="transmembrane region" description="Helical" evidence="1">
    <location>
        <begin position="146"/>
        <end position="167"/>
    </location>
</feature>
<feature type="transmembrane region" description="Helical" evidence="1">
    <location>
        <begin position="173"/>
        <end position="194"/>
    </location>
</feature>
<feature type="transmembrane region" description="Helical" evidence="1">
    <location>
        <begin position="115"/>
        <end position="134"/>
    </location>
</feature>
<protein>
    <submittedName>
        <fullName evidence="2">Uncharacterized protein</fullName>
    </submittedName>
</protein>
<keyword evidence="1" id="KW-0472">Membrane</keyword>
<proteinExistence type="predicted"/>
<feature type="transmembrane region" description="Helical" evidence="1">
    <location>
        <begin position="255"/>
        <end position="278"/>
    </location>
</feature>
<evidence type="ECO:0000256" key="1">
    <source>
        <dbReference type="SAM" id="Phobius"/>
    </source>
</evidence>
<evidence type="ECO:0000313" key="2">
    <source>
        <dbReference type="EMBL" id="RBP07283.1"/>
    </source>
</evidence>
<name>A0A366EY12_9HYPH</name>
<dbReference type="EMBL" id="QNRK01000028">
    <property type="protein sequence ID" value="RBP07283.1"/>
    <property type="molecule type" value="Genomic_DNA"/>
</dbReference>
<dbReference type="Proteomes" id="UP000253529">
    <property type="component" value="Unassembled WGS sequence"/>
</dbReference>
<organism evidence="2 3">
    <name type="scientific">Roseiarcus fermentans</name>
    <dbReference type="NCBI Taxonomy" id="1473586"/>
    <lineage>
        <taxon>Bacteria</taxon>
        <taxon>Pseudomonadati</taxon>
        <taxon>Pseudomonadota</taxon>
        <taxon>Alphaproteobacteria</taxon>
        <taxon>Hyphomicrobiales</taxon>
        <taxon>Roseiarcaceae</taxon>
        <taxon>Roseiarcus</taxon>
    </lineage>
</organism>
<keyword evidence="1" id="KW-1133">Transmembrane helix</keyword>
<feature type="transmembrane region" description="Helical" evidence="1">
    <location>
        <begin position="36"/>
        <end position="55"/>
    </location>
</feature>
<feature type="transmembrane region" description="Helical" evidence="1">
    <location>
        <begin position="226"/>
        <end position="243"/>
    </location>
</feature>
<sequence>MDAIVDSPFLPVLSACVIVALAFAAAARLSGSRTAATLAAPAVFLVAYVVTYQKIPTFPPVGAANKVFYVAVAVTLAALALDAFASLPRWALAGLASLVAAGWVGSTKLANPDSIGLVLFPALVLGGGLALWGLDRLAAEPRPSGGGAAALAGLAAVSALSAPALLFGGSSTGVGLCLGLAAGAAVLSADGFLAPRRLGPAAMLGAGSGLLAALDTIALVTRNADPFALALIALAPFLGPLAARLLPPALERRPVVAWVVSGLAILSPLPVIVALLLLRHDNPLAT</sequence>
<feature type="transmembrane region" description="Helical" evidence="1">
    <location>
        <begin position="67"/>
        <end position="85"/>
    </location>
</feature>